<dbReference type="EMBL" id="KV454289">
    <property type="protein sequence ID" value="ODQ76600.1"/>
    <property type="molecule type" value="Genomic_DNA"/>
</dbReference>
<reference evidence="1 2" key="1">
    <citation type="journal article" date="2016" name="Proc. Natl. Acad. Sci. U.S.A.">
        <title>Comparative genomics of biotechnologically important yeasts.</title>
        <authorList>
            <person name="Riley R."/>
            <person name="Haridas S."/>
            <person name="Wolfe K.H."/>
            <person name="Lopes M.R."/>
            <person name="Hittinger C.T."/>
            <person name="Goeker M."/>
            <person name="Salamov A.A."/>
            <person name="Wisecaver J.H."/>
            <person name="Long T.M."/>
            <person name="Calvey C.H."/>
            <person name="Aerts A.L."/>
            <person name="Barry K.W."/>
            <person name="Choi C."/>
            <person name="Clum A."/>
            <person name="Coughlan A.Y."/>
            <person name="Deshpande S."/>
            <person name="Douglass A.P."/>
            <person name="Hanson S.J."/>
            <person name="Klenk H.-P."/>
            <person name="LaButti K.M."/>
            <person name="Lapidus A."/>
            <person name="Lindquist E.A."/>
            <person name="Lipzen A.M."/>
            <person name="Meier-Kolthoff J.P."/>
            <person name="Ohm R.A."/>
            <person name="Otillar R.P."/>
            <person name="Pangilinan J.L."/>
            <person name="Peng Y."/>
            <person name="Rokas A."/>
            <person name="Rosa C.A."/>
            <person name="Scheuner C."/>
            <person name="Sibirny A.A."/>
            <person name="Slot J.C."/>
            <person name="Stielow J.B."/>
            <person name="Sun H."/>
            <person name="Kurtzman C.P."/>
            <person name="Blackwell M."/>
            <person name="Grigoriev I.V."/>
            <person name="Jeffries T.W."/>
        </authorList>
    </citation>
    <scope>NUCLEOTIDE SEQUENCE [LARGE SCALE GENOMIC DNA]</scope>
    <source>
        <strain evidence="1 2">NRRL Y-11557</strain>
    </source>
</reference>
<accession>A0A1E3QG34</accession>
<sequence length="154" mass="17192">MWHLTQYISRRYQLFIALTVKLQFEIPQSSPTPSKCHPLQQTTRCLITYPTQRLNCHFDRDRFALARARTSFILSWRTKITHLSVTPVGPTGPTGHTNGTICGMQNIYIAGPPGLECCGSDEMTDDVVSIVVLLTECCNIINGFLTTCQLLAAC</sequence>
<protein>
    <submittedName>
        <fullName evidence="1">Uncharacterized protein</fullName>
    </submittedName>
</protein>
<proteinExistence type="predicted"/>
<name>A0A1E3QG34_LIPST</name>
<organism evidence="1 2">
    <name type="scientific">Lipomyces starkeyi NRRL Y-11557</name>
    <dbReference type="NCBI Taxonomy" id="675824"/>
    <lineage>
        <taxon>Eukaryota</taxon>
        <taxon>Fungi</taxon>
        <taxon>Dikarya</taxon>
        <taxon>Ascomycota</taxon>
        <taxon>Saccharomycotina</taxon>
        <taxon>Lipomycetes</taxon>
        <taxon>Lipomycetales</taxon>
        <taxon>Lipomycetaceae</taxon>
        <taxon>Lipomyces</taxon>
    </lineage>
</organism>
<evidence type="ECO:0000313" key="1">
    <source>
        <dbReference type="EMBL" id="ODQ76600.1"/>
    </source>
</evidence>
<keyword evidence="2" id="KW-1185">Reference proteome</keyword>
<gene>
    <name evidence="1" type="ORF">LIPSTDRAFT_138741</name>
</gene>
<dbReference type="Proteomes" id="UP000094385">
    <property type="component" value="Unassembled WGS sequence"/>
</dbReference>
<evidence type="ECO:0000313" key="2">
    <source>
        <dbReference type="Proteomes" id="UP000094385"/>
    </source>
</evidence>
<dbReference type="AlphaFoldDB" id="A0A1E3QG34"/>